<dbReference type="NCBIfam" id="TIGR03804">
    <property type="entry name" value="para_beta_helix"/>
    <property type="match status" value="11"/>
</dbReference>
<dbReference type="InterPro" id="IPR022441">
    <property type="entry name" value="Para_beta_helix_rpt-2"/>
</dbReference>
<dbReference type="InterPro" id="IPR006626">
    <property type="entry name" value="PbH1"/>
</dbReference>
<dbReference type="SMART" id="SM00710">
    <property type="entry name" value="PbH1"/>
    <property type="match status" value="25"/>
</dbReference>
<evidence type="ECO:0000259" key="4">
    <source>
        <dbReference type="SMART" id="SM00722"/>
    </source>
</evidence>
<dbReference type="PANTHER" id="PTHR22990:SF15">
    <property type="entry name" value="F-BOX ONLY PROTEIN 10"/>
    <property type="match status" value="1"/>
</dbReference>
<keyword evidence="3" id="KW-0833">Ubl conjugation pathway</keyword>
<feature type="domain" description="Carbohydrate-binding/sugar hydrolysis" evidence="4">
    <location>
        <begin position="308"/>
        <end position="455"/>
    </location>
</feature>
<evidence type="ECO:0000256" key="1">
    <source>
        <dbReference type="ARBA" id="ARBA00004906"/>
    </source>
</evidence>
<feature type="domain" description="Carbohydrate-binding/sugar hydrolysis" evidence="4">
    <location>
        <begin position="837"/>
        <end position="989"/>
    </location>
</feature>
<dbReference type="InterPro" id="IPR012334">
    <property type="entry name" value="Pectin_lyas_fold"/>
</dbReference>
<proteinExistence type="predicted"/>
<evidence type="ECO:0000256" key="2">
    <source>
        <dbReference type="ARBA" id="ARBA00022737"/>
    </source>
</evidence>
<dbReference type="InterPro" id="IPR006633">
    <property type="entry name" value="Carb-bd_sugar_hydrolysis-dom"/>
</dbReference>
<evidence type="ECO:0000256" key="3">
    <source>
        <dbReference type="ARBA" id="ARBA00022786"/>
    </source>
</evidence>
<keyword evidence="2" id="KW-0677">Repeat</keyword>
<dbReference type="InterPro" id="IPR007742">
    <property type="entry name" value="NosD_dom"/>
</dbReference>
<dbReference type="EMBL" id="MT630781">
    <property type="protein sequence ID" value="QNO42936.1"/>
    <property type="molecule type" value="Genomic_DNA"/>
</dbReference>
<evidence type="ECO:0000313" key="5">
    <source>
        <dbReference type="EMBL" id="QNO42936.1"/>
    </source>
</evidence>
<dbReference type="PANTHER" id="PTHR22990">
    <property type="entry name" value="F-BOX ONLY PROTEIN"/>
    <property type="match status" value="1"/>
</dbReference>
<dbReference type="AlphaFoldDB" id="A0A7G9Y4K2"/>
<name>A0A7G9Y4K2_9EURY</name>
<protein>
    <recommendedName>
        <fullName evidence="4">Carbohydrate-binding/sugar hydrolysis domain-containing protein</fullName>
    </recommendedName>
</protein>
<organism evidence="5">
    <name type="scientific">Candidatus Methanogaster sp. ANME-2c ERB4</name>
    <dbReference type="NCBI Taxonomy" id="2759911"/>
    <lineage>
        <taxon>Archaea</taxon>
        <taxon>Methanobacteriati</taxon>
        <taxon>Methanobacteriota</taxon>
        <taxon>Stenosarchaea group</taxon>
        <taxon>Methanomicrobia</taxon>
        <taxon>Methanosarcinales</taxon>
        <taxon>ANME-2 cluster</taxon>
        <taxon>Candidatus Methanogasteraceae</taxon>
        <taxon>Candidatus Methanogaster</taxon>
    </lineage>
</organism>
<dbReference type="InterPro" id="IPR051550">
    <property type="entry name" value="SCF-Subunits/Alg-Epimerases"/>
</dbReference>
<gene>
    <name evidence="5" type="ORF">FPLJOMBM_00027</name>
</gene>
<feature type="domain" description="Carbohydrate-binding/sugar hydrolysis" evidence="4">
    <location>
        <begin position="87"/>
        <end position="248"/>
    </location>
</feature>
<dbReference type="SUPFAM" id="SSF51126">
    <property type="entry name" value="Pectin lyase-like"/>
    <property type="match status" value="4"/>
</dbReference>
<comment type="pathway">
    <text evidence="1">Protein modification; protein ubiquitination.</text>
</comment>
<dbReference type="SMART" id="SM00722">
    <property type="entry name" value="CASH"/>
    <property type="match status" value="3"/>
</dbReference>
<dbReference type="Gene3D" id="2.160.20.10">
    <property type="entry name" value="Single-stranded right-handed beta-helix, Pectin lyase-like"/>
    <property type="match status" value="4"/>
</dbReference>
<reference evidence="5" key="1">
    <citation type="submission" date="2020-06" db="EMBL/GenBank/DDBJ databases">
        <title>Unique genomic features of the anaerobic methanotrophic archaea.</title>
        <authorList>
            <person name="Chadwick G.L."/>
            <person name="Skennerton C.T."/>
            <person name="Laso-Perez R."/>
            <person name="Leu A.O."/>
            <person name="Speth D.R."/>
            <person name="Yu H."/>
            <person name="Morgan-Lang C."/>
            <person name="Hatzenpichler R."/>
            <person name="Goudeau D."/>
            <person name="Malmstrom R."/>
            <person name="Brazelton W.J."/>
            <person name="Woyke T."/>
            <person name="Hallam S.J."/>
            <person name="Tyson G.W."/>
            <person name="Wegener G."/>
            <person name="Boetius A."/>
            <person name="Orphan V."/>
        </authorList>
    </citation>
    <scope>NUCLEOTIDE SEQUENCE</scope>
</reference>
<dbReference type="InterPro" id="IPR011050">
    <property type="entry name" value="Pectin_lyase_fold/virulence"/>
</dbReference>
<sequence length="1171" mass="127251">MKAKERDKKEGKRKNVKKGLVTAILAISVLAMFTAAAVAGADDPPCTCGDICVNETGWWRAGGDFNASSTPIQHAIDKAIEGDTICVKDGTYNENVDVNKRLTLRSENGSDSTIVNGADESWDHVFKITVDYVNLSGFTVKGAIDVECAGIYLDNVDQCDISHNNASDNNHGIFLVSSSSNTITDNNASYNTLGIRLFESSNSNTLTGNNASYNGGILGRGIVLAESGNNTLRNNMMSGNTLYNFDANGVSYSYLDNDIDTSNLVDGKPIYYLVDASDTVIDSATNAGTVYCIHCDNVTVKDLNLTKNGDGILFYNTSNSRITNNSIRDCEVNICLDSCSNNGITGNDVDGGNFGIALWASGSNTIKDNNVRHSLNRPNIYLWDSDHNVITGNNASTGAGGINLVGSSYNVITNNIVSNSYYKEGIALVSSSHNTLTNNTMEENVQNFYIGGEDISDFIQDIDTSNTVNGRPIYYWVNQQNQQVPDNAGFVGVVNSRNITVSDTTNYDGILFANVTNSRVENVNASVQGTYGIRLFFSSDNTLSNNTMLHRGIIFGFLLQDSNNNSISNNIVSAESGGFYLSDSSSNSISNNIVSAESYSGVGFYLHNSSNNNISNNIVSNSFTGFVLLWSDSNMITNNTASNNSHLDFYSDEKSYSNKIKDLTICSYPTTISFIYEGGIEIKSVTIPEHEDPTGKVNIGKYVNVKNMTEDAWILLNVSYNDADVTNVEEASLRLYRSTETEWVEIPGSGVNTAENYVYANVMDIGQIAAFGDPKTPGVHNLNTCENFSTIQEAIDAVNTTDGQTITVDPGTYNENVDVYKTLTIRSTSGKPDDTIVNAANSSYNVFKVTTNYVNISGFTVKGATEGWDASGIYLIDAEYCNISDNNVSNNKAGIDLHNSSNNTIKNNAVNSNGVMGINLDFLSKCNTVTNNIADSNGVGIVLGRFTSSNIVTNNTASNNGDGIRLYSSSDNKLTNNNASNNYRGIYLIHSNNNTFSGNTAFNNTDVDFYSDEGSHDNSIDDFTISSYPTTISFIYEHGIGIKAVTTPEPDPEGKVNIGKYVDVTKVTADSWILLNVSYSDADVTNVVEDSLRLYHCMDMEWVEIPGSGVNTAENYVYANVTSFSQIAAFGDPRPTPTPTPTLRQLQHQHRVMLEVQEEEDEELHLHQVQH</sequence>
<dbReference type="Pfam" id="PF05048">
    <property type="entry name" value="NosD"/>
    <property type="match status" value="4"/>
</dbReference>
<accession>A0A7G9Y4K2</accession>